<reference evidence="10 11" key="1">
    <citation type="submission" date="2016-10" db="EMBL/GenBank/DDBJ databases">
        <authorList>
            <person name="de Groot N.N."/>
        </authorList>
    </citation>
    <scope>NUCLEOTIDE SEQUENCE [LARGE SCALE GENOMIC DNA]</scope>
    <source>
        <strain evidence="10 11">DSM 19938</strain>
    </source>
</reference>
<organism evidence="10 11">
    <name type="scientific">Dyadobacter koreensis</name>
    <dbReference type="NCBI Taxonomy" id="408657"/>
    <lineage>
        <taxon>Bacteria</taxon>
        <taxon>Pseudomonadati</taxon>
        <taxon>Bacteroidota</taxon>
        <taxon>Cytophagia</taxon>
        <taxon>Cytophagales</taxon>
        <taxon>Spirosomataceae</taxon>
        <taxon>Dyadobacter</taxon>
    </lineage>
</organism>
<accession>A0A1H6YMB2</accession>
<dbReference type="Pfam" id="PF00034">
    <property type="entry name" value="Cytochrom_C"/>
    <property type="match status" value="1"/>
</dbReference>
<feature type="domain" description="Cytochrome c" evidence="9">
    <location>
        <begin position="483"/>
        <end position="558"/>
    </location>
</feature>
<dbReference type="GO" id="GO:0046872">
    <property type="term" value="F:metal ion binding"/>
    <property type="evidence" value="ECO:0007669"/>
    <property type="project" value="UniProtKB-KW"/>
</dbReference>
<name>A0A1H6YMB2_9BACT</name>
<dbReference type="GO" id="GO:0009055">
    <property type="term" value="F:electron transfer activity"/>
    <property type="evidence" value="ECO:0007669"/>
    <property type="project" value="InterPro"/>
</dbReference>
<dbReference type="CDD" id="cd10280">
    <property type="entry name" value="PQQ_mGDH"/>
    <property type="match status" value="1"/>
</dbReference>
<dbReference type="GO" id="GO:0008876">
    <property type="term" value="F:quinoprotein glucose dehydrogenase activity"/>
    <property type="evidence" value="ECO:0007669"/>
    <property type="project" value="TreeGrafter"/>
</dbReference>
<dbReference type="InterPro" id="IPR009056">
    <property type="entry name" value="Cyt_c-like_dom"/>
</dbReference>
<dbReference type="InterPro" id="IPR017511">
    <property type="entry name" value="PQQ_mDH"/>
</dbReference>
<evidence type="ECO:0000256" key="5">
    <source>
        <dbReference type="ARBA" id="ARBA00022729"/>
    </source>
</evidence>
<dbReference type="Pfam" id="PF01011">
    <property type="entry name" value="PQQ"/>
    <property type="match status" value="2"/>
</dbReference>
<keyword evidence="5" id="KW-0732">Signal</keyword>
<dbReference type="Proteomes" id="UP000199532">
    <property type="component" value="Unassembled WGS sequence"/>
</dbReference>
<evidence type="ECO:0000256" key="4">
    <source>
        <dbReference type="ARBA" id="ARBA00022723"/>
    </source>
</evidence>
<keyword evidence="7 8" id="KW-0408">Iron</keyword>
<evidence type="ECO:0000256" key="1">
    <source>
        <dbReference type="ARBA" id="ARBA00001931"/>
    </source>
</evidence>
<dbReference type="Gene3D" id="1.10.760.10">
    <property type="entry name" value="Cytochrome c-like domain"/>
    <property type="match status" value="1"/>
</dbReference>
<dbReference type="STRING" id="408657.SAMN04487995_4348"/>
<dbReference type="InterPro" id="IPR018391">
    <property type="entry name" value="PQQ_b-propeller_rpt"/>
</dbReference>
<proteinExistence type="inferred from homology"/>
<dbReference type="GO" id="GO:0048038">
    <property type="term" value="F:quinone binding"/>
    <property type="evidence" value="ECO:0007669"/>
    <property type="project" value="InterPro"/>
</dbReference>
<dbReference type="EMBL" id="FNXY01000007">
    <property type="protein sequence ID" value="SEJ37855.1"/>
    <property type="molecule type" value="Genomic_DNA"/>
</dbReference>
<comment type="similarity">
    <text evidence="2">Belongs to the bacterial PQQ dehydrogenase family.</text>
</comment>
<evidence type="ECO:0000256" key="2">
    <source>
        <dbReference type="ARBA" id="ARBA00008156"/>
    </source>
</evidence>
<keyword evidence="4 8" id="KW-0479">Metal-binding</keyword>
<keyword evidence="3 8" id="KW-0349">Heme</keyword>
<dbReference type="SUPFAM" id="SSF50998">
    <property type="entry name" value="Quinoprotein alcohol dehydrogenase-like"/>
    <property type="match status" value="1"/>
</dbReference>
<dbReference type="RefSeq" id="WP_090338362.1">
    <property type="nucleotide sequence ID" value="NZ_FNXY01000007.1"/>
</dbReference>
<gene>
    <name evidence="10" type="ORF">SAMN04487995_4348</name>
</gene>
<evidence type="ECO:0000313" key="11">
    <source>
        <dbReference type="Proteomes" id="UP000199532"/>
    </source>
</evidence>
<evidence type="ECO:0000256" key="8">
    <source>
        <dbReference type="PROSITE-ProRule" id="PRU00433"/>
    </source>
</evidence>
<evidence type="ECO:0000256" key="3">
    <source>
        <dbReference type="ARBA" id="ARBA00022617"/>
    </source>
</evidence>
<evidence type="ECO:0000256" key="7">
    <source>
        <dbReference type="ARBA" id="ARBA00023004"/>
    </source>
</evidence>
<dbReference type="AlphaFoldDB" id="A0A1H6YMB2"/>
<dbReference type="PANTHER" id="PTHR32303:SF4">
    <property type="entry name" value="QUINOPROTEIN GLUCOSE DEHYDROGENASE"/>
    <property type="match status" value="1"/>
</dbReference>
<dbReference type="PANTHER" id="PTHR32303">
    <property type="entry name" value="QUINOPROTEIN ALCOHOL DEHYDROGENASE (CYTOCHROME C)"/>
    <property type="match status" value="1"/>
</dbReference>
<evidence type="ECO:0000313" key="10">
    <source>
        <dbReference type="EMBL" id="SEJ37855.1"/>
    </source>
</evidence>
<dbReference type="InterPro" id="IPR011047">
    <property type="entry name" value="Quinoprotein_ADH-like_sf"/>
</dbReference>
<keyword evidence="11" id="KW-1185">Reference proteome</keyword>
<dbReference type="Gene3D" id="2.140.10.10">
    <property type="entry name" value="Quinoprotein alcohol dehydrogenase-like superfamily"/>
    <property type="match status" value="2"/>
</dbReference>
<dbReference type="SUPFAM" id="SSF46626">
    <property type="entry name" value="Cytochrome c"/>
    <property type="match status" value="1"/>
</dbReference>
<dbReference type="GO" id="GO:0016020">
    <property type="term" value="C:membrane"/>
    <property type="evidence" value="ECO:0007669"/>
    <property type="project" value="InterPro"/>
</dbReference>
<sequence>MLKNNYQSLTGLIGVAVLLALLIAFVPEKHQSSSIDDEWIHYGHDASNNKFSPLSIINTKNVSQLKEVWNYQDSKEGSSILFNPLIVKGSMFAFMPSDKLVALNPETGKLIWEFIPDSTDVSTWTRGVTFHPGKNGRPDALLFVFGSTLYSIDASTGKLIKDFGEQGKVDFYTGLSVEPSMKKRVHVTANAPGVIYGDYFIVGCKVPDELPSTSGDIRAFNVNTGRLEWVFHTIPREGEFGYTTWPKNARQKNGGANCWGGMALDEKLGIVYVPTASPSFDFYGADREGENLFANCLLALDAKTGKRIWHFQTTHHDLWDRDNGSPPNLVQVKHNGKLIDGVALVTKMGYVFMFDRKTGKPLFPINEVAVPTRSEMPGEKPWPTQPIPSKPAPFSRQGFKPEYFSTITPEVTQFIKDQIAENKYNTGIYEPPSLDGSLIVPAAHGGANWGGASFNPNTGVMFVNAIDMPWFLQLKDIKSLKKDNDESGENLFKMYCSSCHGADQKGTNFGPDISVKVKSYVRENLENFIKKGAEPMPSFQHLPQQQIDAITAYLKGIDEVADKGKLPDADESATKEPYGFSGYEFFKDPNGVPAIKPPFSTLNAIDLNSGEILWQVPLGFDKKLEAQGIKNSGIFNRGGGIATAGGLIIIGATVDQMFRVFDQKNGKILWEKELPGSATAVPSTYSIGKKQYITVAVSPNPGKGYYGGYITFGLK</sequence>
<dbReference type="InterPro" id="IPR036909">
    <property type="entry name" value="Cyt_c-like_dom_sf"/>
</dbReference>
<dbReference type="OrthoDB" id="9770043at2"/>
<dbReference type="PROSITE" id="PS51007">
    <property type="entry name" value="CYTC"/>
    <property type="match status" value="1"/>
</dbReference>
<dbReference type="SMART" id="SM00564">
    <property type="entry name" value="PQQ"/>
    <property type="match status" value="5"/>
</dbReference>
<evidence type="ECO:0000256" key="6">
    <source>
        <dbReference type="ARBA" id="ARBA00023002"/>
    </source>
</evidence>
<protein>
    <submittedName>
        <fullName evidence="10">Quinoprotein glucose dehydrogenase</fullName>
    </submittedName>
</protein>
<keyword evidence="6" id="KW-0560">Oxidoreductase</keyword>
<evidence type="ECO:0000259" key="9">
    <source>
        <dbReference type="PROSITE" id="PS51007"/>
    </source>
</evidence>
<dbReference type="InterPro" id="IPR002372">
    <property type="entry name" value="PQQ_rpt_dom"/>
</dbReference>
<comment type="cofactor">
    <cofactor evidence="1">
        <name>pyrroloquinoline quinone</name>
        <dbReference type="ChEBI" id="CHEBI:58442"/>
    </cofactor>
</comment>
<dbReference type="GO" id="GO:0020037">
    <property type="term" value="F:heme binding"/>
    <property type="evidence" value="ECO:0007669"/>
    <property type="project" value="InterPro"/>
</dbReference>